<name>A0A9P5XGT1_9AGAR</name>
<dbReference type="Proteomes" id="UP000807342">
    <property type="component" value="Unassembled WGS sequence"/>
</dbReference>
<accession>A0A9P5XGT1</accession>
<evidence type="ECO:0000313" key="2">
    <source>
        <dbReference type="Proteomes" id="UP000807342"/>
    </source>
</evidence>
<reference evidence="1" key="1">
    <citation type="submission" date="2020-11" db="EMBL/GenBank/DDBJ databases">
        <authorList>
            <consortium name="DOE Joint Genome Institute"/>
            <person name="Ahrendt S."/>
            <person name="Riley R."/>
            <person name="Andreopoulos W."/>
            <person name="Labutti K."/>
            <person name="Pangilinan J."/>
            <person name="Ruiz-Duenas F.J."/>
            <person name="Barrasa J.M."/>
            <person name="Sanchez-Garcia M."/>
            <person name="Camarero S."/>
            <person name="Miyauchi S."/>
            <person name="Serrano A."/>
            <person name="Linde D."/>
            <person name="Babiker R."/>
            <person name="Drula E."/>
            <person name="Ayuso-Fernandez I."/>
            <person name="Pacheco R."/>
            <person name="Padilla G."/>
            <person name="Ferreira P."/>
            <person name="Barriuso J."/>
            <person name="Kellner H."/>
            <person name="Castanera R."/>
            <person name="Alfaro M."/>
            <person name="Ramirez L."/>
            <person name="Pisabarro A.G."/>
            <person name="Kuo A."/>
            <person name="Tritt A."/>
            <person name="Lipzen A."/>
            <person name="He G."/>
            <person name="Yan M."/>
            <person name="Ng V."/>
            <person name="Cullen D."/>
            <person name="Martin F."/>
            <person name="Rosso M.-N."/>
            <person name="Henrissat B."/>
            <person name="Hibbett D."/>
            <person name="Martinez A.T."/>
            <person name="Grigoriev I.V."/>
        </authorList>
    </citation>
    <scope>NUCLEOTIDE SEQUENCE</scope>
    <source>
        <strain evidence="1">MF-IS2</strain>
    </source>
</reference>
<proteinExistence type="predicted"/>
<organism evidence="1 2">
    <name type="scientific">Macrolepiota fuliginosa MF-IS2</name>
    <dbReference type="NCBI Taxonomy" id="1400762"/>
    <lineage>
        <taxon>Eukaryota</taxon>
        <taxon>Fungi</taxon>
        <taxon>Dikarya</taxon>
        <taxon>Basidiomycota</taxon>
        <taxon>Agaricomycotina</taxon>
        <taxon>Agaricomycetes</taxon>
        <taxon>Agaricomycetidae</taxon>
        <taxon>Agaricales</taxon>
        <taxon>Agaricineae</taxon>
        <taxon>Agaricaceae</taxon>
        <taxon>Macrolepiota</taxon>
    </lineage>
</organism>
<protein>
    <submittedName>
        <fullName evidence="1">Uncharacterized protein</fullName>
    </submittedName>
</protein>
<comment type="caution">
    <text evidence="1">The sequence shown here is derived from an EMBL/GenBank/DDBJ whole genome shotgun (WGS) entry which is preliminary data.</text>
</comment>
<evidence type="ECO:0000313" key="1">
    <source>
        <dbReference type="EMBL" id="KAF9451142.1"/>
    </source>
</evidence>
<dbReference type="AlphaFoldDB" id="A0A9P5XGT1"/>
<keyword evidence="2" id="KW-1185">Reference proteome</keyword>
<gene>
    <name evidence="1" type="ORF">P691DRAFT_773343</name>
</gene>
<dbReference type="OrthoDB" id="3122946at2759"/>
<sequence>MKEFLGYPIDWSQKPPFAPTQQQRKGVRAQELLLVKPKIRRLPLDKDEDLEADITLQLNRYWTRLALRVGAHNLEVMQDQIMGHHDETANIFPPVHKRLKREWEGFVDNLMKE</sequence>
<dbReference type="EMBL" id="MU151090">
    <property type="protein sequence ID" value="KAF9451142.1"/>
    <property type="molecule type" value="Genomic_DNA"/>
</dbReference>